<sequence length="305" mass="35204">MLPEFSIQAVKLQANSRQPKPVKYVPPKPKSPAQKRSSSQQKPITKAKTSTDKLTRKGSEDFQEPQQSQQVVTIEAPQQKIIMNMDERYQYYENEAKKRQNVIDVCDGVQFYKPVKPDEMPKPPKPKKQTSKIENAKQVSRTEKSEKQSVSSDLQHSLHQSRSLYNQTTSREQQQSTSTLIEECQTQQIAVDPNFLVQGEVDGYQIDESQSQMFGFGLTDYIKNNNHKKELGEKDVTNEVKPQSESVYTYYDYYPPNANGEIPKPLLESVNYMNYLKEQQALQAQQAQEAQQQQQQQQQQQFKSK</sequence>
<dbReference type="OrthoDB" id="308407at2759"/>
<keyword evidence="3" id="KW-1185">Reference proteome</keyword>
<comment type="caution">
    <text evidence="2">The sequence shown here is derived from an EMBL/GenBank/DDBJ whole genome shotgun (WGS) entry which is preliminary data.</text>
</comment>
<feature type="compositionally biased region" description="Polar residues" evidence="1">
    <location>
        <begin position="34"/>
        <end position="43"/>
    </location>
</feature>
<feature type="region of interest" description="Disordered" evidence="1">
    <location>
        <begin position="285"/>
        <end position="305"/>
    </location>
</feature>
<accession>A0A8S1X886</accession>
<gene>
    <name evidence="2" type="ORF">POCTA_138.1.T1110041</name>
</gene>
<organism evidence="2 3">
    <name type="scientific">Paramecium octaurelia</name>
    <dbReference type="NCBI Taxonomy" id="43137"/>
    <lineage>
        <taxon>Eukaryota</taxon>
        <taxon>Sar</taxon>
        <taxon>Alveolata</taxon>
        <taxon>Ciliophora</taxon>
        <taxon>Intramacronucleata</taxon>
        <taxon>Oligohymenophorea</taxon>
        <taxon>Peniculida</taxon>
        <taxon>Parameciidae</taxon>
        <taxon>Paramecium</taxon>
    </lineage>
</organism>
<protein>
    <submittedName>
        <fullName evidence="2">Uncharacterized protein</fullName>
    </submittedName>
</protein>
<evidence type="ECO:0000256" key="1">
    <source>
        <dbReference type="SAM" id="MobiDB-lite"/>
    </source>
</evidence>
<dbReference type="Proteomes" id="UP000683925">
    <property type="component" value="Unassembled WGS sequence"/>
</dbReference>
<feature type="region of interest" description="Disordered" evidence="1">
    <location>
        <begin position="1"/>
        <end position="73"/>
    </location>
</feature>
<name>A0A8S1X886_PAROT</name>
<feature type="compositionally biased region" description="Basic and acidic residues" evidence="1">
    <location>
        <begin position="49"/>
        <end position="60"/>
    </location>
</feature>
<feature type="compositionally biased region" description="Low complexity" evidence="1">
    <location>
        <begin position="167"/>
        <end position="179"/>
    </location>
</feature>
<dbReference type="OMA" id="VKPDEMP"/>
<evidence type="ECO:0000313" key="3">
    <source>
        <dbReference type="Proteomes" id="UP000683925"/>
    </source>
</evidence>
<feature type="region of interest" description="Disordered" evidence="1">
    <location>
        <begin position="112"/>
        <end position="180"/>
    </location>
</feature>
<reference evidence="2" key="1">
    <citation type="submission" date="2021-01" db="EMBL/GenBank/DDBJ databases">
        <authorList>
            <consortium name="Genoscope - CEA"/>
            <person name="William W."/>
        </authorList>
    </citation>
    <scope>NUCLEOTIDE SEQUENCE</scope>
</reference>
<dbReference type="EMBL" id="CAJJDP010000111">
    <property type="protein sequence ID" value="CAD8196186.1"/>
    <property type="molecule type" value="Genomic_DNA"/>
</dbReference>
<feature type="compositionally biased region" description="Polar residues" evidence="1">
    <location>
        <begin position="148"/>
        <end position="166"/>
    </location>
</feature>
<evidence type="ECO:0000313" key="2">
    <source>
        <dbReference type="EMBL" id="CAD8196186.1"/>
    </source>
</evidence>
<dbReference type="AlphaFoldDB" id="A0A8S1X886"/>
<proteinExistence type="predicted"/>